<keyword evidence="2 7" id="KW-0349">Heme</keyword>
<feature type="region of interest" description="Disordered" evidence="9">
    <location>
        <begin position="1"/>
        <end position="20"/>
    </location>
</feature>
<dbReference type="InterPro" id="IPR050196">
    <property type="entry name" value="Cytochrome_P450_Monoox"/>
</dbReference>
<evidence type="ECO:0000256" key="2">
    <source>
        <dbReference type="ARBA" id="ARBA00022617"/>
    </source>
</evidence>
<proteinExistence type="inferred from homology"/>
<dbReference type="InterPro" id="IPR001128">
    <property type="entry name" value="Cyt_P450"/>
</dbReference>
<dbReference type="InterPro" id="IPR017972">
    <property type="entry name" value="Cyt_P450_CS"/>
</dbReference>
<evidence type="ECO:0000256" key="1">
    <source>
        <dbReference type="ARBA" id="ARBA00010617"/>
    </source>
</evidence>
<accession>A0AAW7IYK0</accession>
<dbReference type="InterPro" id="IPR036396">
    <property type="entry name" value="Cyt_P450_sf"/>
</dbReference>
<dbReference type="CDD" id="cd20620">
    <property type="entry name" value="CYP132-like"/>
    <property type="match status" value="1"/>
</dbReference>
<gene>
    <name evidence="10" type="ORF">QUF89_24685</name>
</gene>
<evidence type="ECO:0000256" key="3">
    <source>
        <dbReference type="ARBA" id="ARBA00022723"/>
    </source>
</evidence>
<evidence type="ECO:0000256" key="8">
    <source>
        <dbReference type="RuleBase" id="RU000461"/>
    </source>
</evidence>
<dbReference type="KEGG" id="bsj:UP17_03685"/>
<name>A0AAW7IYK0_9BACI</name>
<organism evidence="10 11">
    <name type="scientific">Peribacillus simplex</name>
    <dbReference type="NCBI Taxonomy" id="1478"/>
    <lineage>
        <taxon>Bacteria</taxon>
        <taxon>Bacillati</taxon>
        <taxon>Bacillota</taxon>
        <taxon>Bacilli</taxon>
        <taxon>Bacillales</taxon>
        <taxon>Bacillaceae</taxon>
        <taxon>Peribacillus</taxon>
    </lineage>
</organism>
<keyword evidence="6 8" id="KW-0503">Monooxygenase</keyword>
<evidence type="ECO:0000256" key="9">
    <source>
        <dbReference type="SAM" id="MobiDB-lite"/>
    </source>
</evidence>
<evidence type="ECO:0000256" key="7">
    <source>
        <dbReference type="PIRSR" id="PIRSR602401-1"/>
    </source>
</evidence>
<dbReference type="AlphaFoldDB" id="A0AAW7IYK0"/>
<dbReference type="GO" id="GO:0005506">
    <property type="term" value="F:iron ion binding"/>
    <property type="evidence" value="ECO:0007669"/>
    <property type="project" value="InterPro"/>
</dbReference>
<protein>
    <submittedName>
        <fullName evidence="10">Cytochrome P450</fullName>
    </submittedName>
</protein>
<dbReference type="InterPro" id="IPR002401">
    <property type="entry name" value="Cyt_P450_E_grp-I"/>
</dbReference>
<dbReference type="EMBL" id="JAUCEY010000008">
    <property type="protein sequence ID" value="MDM5455292.1"/>
    <property type="molecule type" value="Genomic_DNA"/>
</dbReference>
<dbReference type="PRINTS" id="PR00385">
    <property type="entry name" value="P450"/>
</dbReference>
<reference evidence="10" key="1">
    <citation type="submission" date="2023-06" db="EMBL/GenBank/DDBJ databases">
        <title>Comparative genomics of Bacillaceae isolates and their secondary metabolite potential.</title>
        <authorList>
            <person name="Song L."/>
            <person name="Nielsen L.J."/>
            <person name="Mohite O."/>
            <person name="Xu X."/>
            <person name="Weber T."/>
            <person name="Kovacs A.T."/>
        </authorList>
    </citation>
    <scope>NUCLEOTIDE SEQUENCE</scope>
    <source>
        <strain evidence="10">D8_B_37</strain>
    </source>
</reference>
<feature type="binding site" description="axial binding residue" evidence="7">
    <location>
        <position position="398"/>
    </location>
    <ligand>
        <name>heme</name>
        <dbReference type="ChEBI" id="CHEBI:30413"/>
    </ligand>
    <ligandPart>
        <name>Fe</name>
        <dbReference type="ChEBI" id="CHEBI:18248"/>
    </ligandPart>
</feature>
<evidence type="ECO:0000313" key="10">
    <source>
        <dbReference type="EMBL" id="MDM5455292.1"/>
    </source>
</evidence>
<keyword evidence="5 7" id="KW-0408">Iron</keyword>
<dbReference type="GO" id="GO:0004497">
    <property type="term" value="F:monooxygenase activity"/>
    <property type="evidence" value="ECO:0007669"/>
    <property type="project" value="UniProtKB-KW"/>
</dbReference>
<dbReference type="PRINTS" id="PR00463">
    <property type="entry name" value="EP450I"/>
</dbReference>
<dbReference type="PROSITE" id="PS00086">
    <property type="entry name" value="CYTOCHROME_P450"/>
    <property type="match status" value="1"/>
</dbReference>
<dbReference type="Gene3D" id="1.10.630.10">
    <property type="entry name" value="Cytochrome P450"/>
    <property type="match status" value="1"/>
</dbReference>
<dbReference type="PANTHER" id="PTHR24291:SF50">
    <property type="entry name" value="BIFUNCTIONAL ALBAFLAVENONE MONOOXYGENASE_TERPENE SYNTHASE"/>
    <property type="match status" value="1"/>
</dbReference>
<comment type="cofactor">
    <cofactor evidence="7">
        <name>heme</name>
        <dbReference type="ChEBI" id="CHEBI:30413"/>
    </cofactor>
</comment>
<keyword evidence="4 8" id="KW-0560">Oxidoreductase</keyword>
<evidence type="ECO:0000313" key="11">
    <source>
        <dbReference type="Proteomes" id="UP001234602"/>
    </source>
</evidence>
<sequence>MSDTDFSHDSPKGPKGRLITGHSKEFISDTLGFLTHLAKEYGDVAKIRFGPFQNVYFISNPDLIKQVLVTKQKSFLKSKDFHALKPLLGEGLLTSEKEIHMRQRRLIQPSFKKSHISNYAQDMIDITMNYISDWKNREERIITEDMMSLALGIISKTMFSMNLKEGYDELGEPIEASMRIAVKRMRTLLQLPLWVPTKNNREFKNSIQRLDTVIYNFIEKRRADAERHEDMLGILMDARDDEDGLAMTNQQVRDELMTIFLAGHETTANVLSWTLYLLSQHPEVETKLFNEIDSVIGNRNPTPGDYMKLTYTQNIINESMRIYPPGYIVSRKVEEDVVIGGYHFKKGDMLLLSQYVMHHKPEYFDNPESFNPERFENNFVKTLPPFAYFPFGGGARVCIGNHFAMMEAVLVLACIAQRYRIKLAPDHHEVKPLPSITLRPKRGLRMIVEDRKESFREPLIDD</sequence>
<feature type="compositionally biased region" description="Basic and acidic residues" evidence="9">
    <location>
        <begin position="1"/>
        <end position="12"/>
    </location>
</feature>
<comment type="similarity">
    <text evidence="1 8">Belongs to the cytochrome P450 family.</text>
</comment>
<keyword evidence="3 7" id="KW-0479">Metal-binding</keyword>
<dbReference type="Pfam" id="PF00067">
    <property type="entry name" value="p450"/>
    <property type="match status" value="1"/>
</dbReference>
<evidence type="ECO:0000256" key="5">
    <source>
        <dbReference type="ARBA" id="ARBA00023004"/>
    </source>
</evidence>
<comment type="caution">
    <text evidence="10">The sequence shown here is derived from an EMBL/GenBank/DDBJ whole genome shotgun (WGS) entry which is preliminary data.</text>
</comment>
<evidence type="ECO:0000256" key="6">
    <source>
        <dbReference type="ARBA" id="ARBA00023033"/>
    </source>
</evidence>
<dbReference type="RefSeq" id="WP_061461712.1">
    <property type="nucleotide sequence ID" value="NZ_CP011008.1"/>
</dbReference>
<dbReference type="Proteomes" id="UP001234602">
    <property type="component" value="Unassembled WGS sequence"/>
</dbReference>
<evidence type="ECO:0000256" key="4">
    <source>
        <dbReference type="ARBA" id="ARBA00023002"/>
    </source>
</evidence>
<dbReference type="GO" id="GO:0020037">
    <property type="term" value="F:heme binding"/>
    <property type="evidence" value="ECO:0007669"/>
    <property type="project" value="InterPro"/>
</dbReference>
<dbReference type="PANTHER" id="PTHR24291">
    <property type="entry name" value="CYTOCHROME P450 FAMILY 4"/>
    <property type="match status" value="1"/>
</dbReference>
<dbReference type="SUPFAM" id="SSF48264">
    <property type="entry name" value="Cytochrome P450"/>
    <property type="match status" value="1"/>
</dbReference>
<dbReference type="GO" id="GO:0016705">
    <property type="term" value="F:oxidoreductase activity, acting on paired donors, with incorporation or reduction of molecular oxygen"/>
    <property type="evidence" value="ECO:0007669"/>
    <property type="project" value="InterPro"/>
</dbReference>